<dbReference type="AlphaFoldDB" id="A0A086SWL6"/>
<name>A0A086SWL6_HAPC1</name>
<gene>
    <name evidence="2" type="ORF">ACRE_077990</name>
</gene>
<feature type="region of interest" description="Disordered" evidence="1">
    <location>
        <begin position="1"/>
        <end position="171"/>
    </location>
</feature>
<feature type="compositionally biased region" description="Pro residues" evidence="1">
    <location>
        <begin position="32"/>
        <end position="42"/>
    </location>
</feature>
<proteinExistence type="predicted"/>
<dbReference type="EMBL" id="JPKY01000126">
    <property type="protein sequence ID" value="KFH41498.1"/>
    <property type="molecule type" value="Genomic_DNA"/>
</dbReference>
<reference evidence="3" key="1">
    <citation type="journal article" date="2014" name="Genome Announc.">
        <title>Genome sequence and annotation of Acremonium chrysogenum, producer of the beta-lactam antibiotic cephalosporin C.</title>
        <authorList>
            <person name="Terfehr D."/>
            <person name="Dahlmann T.A."/>
            <person name="Specht T."/>
            <person name="Zadra I."/>
            <person name="Kuernsteiner H."/>
            <person name="Kueck U."/>
        </authorList>
    </citation>
    <scope>NUCLEOTIDE SEQUENCE [LARGE SCALE GENOMIC DNA]</scope>
    <source>
        <strain evidence="3">ATCC 11550 / CBS 779.69 / DSM 880 / IAM 14645 / JCM 23072 / IMI 49137</strain>
    </source>
</reference>
<accession>A0A086SWL6</accession>
<feature type="compositionally biased region" description="Polar residues" evidence="1">
    <location>
        <begin position="110"/>
        <end position="154"/>
    </location>
</feature>
<feature type="compositionally biased region" description="Polar residues" evidence="1">
    <location>
        <begin position="15"/>
        <end position="28"/>
    </location>
</feature>
<dbReference type="HOGENOM" id="CLU_1383790_0_0_1"/>
<comment type="caution">
    <text evidence="2">The sequence shown here is derived from an EMBL/GenBank/DDBJ whole genome shotgun (WGS) entry which is preliminary data.</text>
</comment>
<evidence type="ECO:0000256" key="1">
    <source>
        <dbReference type="SAM" id="MobiDB-lite"/>
    </source>
</evidence>
<protein>
    <submittedName>
        <fullName evidence="2">Uncharacterized protein</fullName>
    </submittedName>
</protein>
<dbReference type="Proteomes" id="UP000029964">
    <property type="component" value="Unassembled WGS sequence"/>
</dbReference>
<evidence type="ECO:0000313" key="2">
    <source>
        <dbReference type="EMBL" id="KFH41498.1"/>
    </source>
</evidence>
<sequence>MQASRTPFNGLVDHSYSTQHPTGNWNLQSPARPAPSPSPSPAEFPSLDSGVAHARLPRTSSLLPPPRFAPSADHRVPGSTNAPHYIGALPDQLNSIYSPSELAESPDTPADTNPTISNRWSASTGASRSNSVSRASTPPSHCRTSSVDKTFLLTSSPPSSKRRSRKLQKSYDPTGQLWVTWSSEDHSGSIIHQYRHG</sequence>
<evidence type="ECO:0000313" key="3">
    <source>
        <dbReference type="Proteomes" id="UP000029964"/>
    </source>
</evidence>
<keyword evidence="3" id="KW-1185">Reference proteome</keyword>
<organism evidence="2 3">
    <name type="scientific">Hapsidospora chrysogenum (strain ATCC 11550 / CBS 779.69 / DSM 880 / IAM 14645 / JCM 23072 / IMI 49137)</name>
    <name type="common">Acremonium chrysogenum</name>
    <dbReference type="NCBI Taxonomy" id="857340"/>
    <lineage>
        <taxon>Eukaryota</taxon>
        <taxon>Fungi</taxon>
        <taxon>Dikarya</taxon>
        <taxon>Ascomycota</taxon>
        <taxon>Pezizomycotina</taxon>
        <taxon>Sordariomycetes</taxon>
        <taxon>Hypocreomycetidae</taxon>
        <taxon>Hypocreales</taxon>
        <taxon>Bionectriaceae</taxon>
        <taxon>Hapsidospora</taxon>
    </lineage>
</organism>